<dbReference type="HOGENOM" id="CLU_064903_3_1_7"/>
<dbReference type="eggNOG" id="COG4577">
    <property type="taxonomic scope" value="Bacteria"/>
</dbReference>
<dbReference type="RefSeq" id="WP_015949702.1">
    <property type="nucleotide sequence ID" value="NC_011768.1"/>
</dbReference>
<dbReference type="InterPro" id="IPR000249">
    <property type="entry name" value="BMC_dom"/>
</dbReference>
<dbReference type="Proteomes" id="UP000000739">
    <property type="component" value="Chromosome"/>
</dbReference>
<dbReference type="InterPro" id="IPR050575">
    <property type="entry name" value="BMC_shell"/>
</dbReference>
<proteinExistence type="inferred from homology"/>
<dbReference type="EMBL" id="CP001322">
    <property type="protein sequence ID" value="ACL06665.1"/>
    <property type="molecule type" value="Genomic_DNA"/>
</dbReference>
<dbReference type="Pfam" id="PF00936">
    <property type="entry name" value="BMC"/>
    <property type="match status" value="1"/>
</dbReference>
<organism evidence="6 7">
    <name type="scientific">Desulfatibacillum aliphaticivorans</name>
    <dbReference type="NCBI Taxonomy" id="218208"/>
    <lineage>
        <taxon>Bacteria</taxon>
        <taxon>Pseudomonadati</taxon>
        <taxon>Thermodesulfobacteriota</taxon>
        <taxon>Desulfobacteria</taxon>
        <taxon>Desulfobacterales</taxon>
        <taxon>Desulfatibacillaceae</taxon>
        <taxon>Desulfatibacillum</taxon>
    </lineage>
</organism>
<feature type="domain" description="BMC" evidence="5">
    <location>
        <begin position="6"/>
        <end position="90"/>
    </location>
</feature>
<dbReference type="InterPro" id="IPR037233">
    <property type="entry name" value="CcmK-like_sf"/>
</dbReference>
<dbReference type="KEGG" id="dal:Dalk_4994"/>
<dbReference type="CDD" id="cd07045">
    <property type="entry name" value="BMC_CcmK_like"/>
    <property type="match status" value="1"/>
</dbReference>
<dbReference type="SUPFAM" id="SSF143414">
    <property type="entry name" value="CcmK-like"/>
    <property type="match status" value="1"/>
</dbReference>
<dbReference type="PANTHER" id="PTHR33941:SF11">
    <property type="entry name" value="BACTERIAL MICROCOMPARTMENT SHELL PROTEIN PDUJ"/>
    <property type="match status" value="1"/>
</dbReference>
<dbReference type="AlphaFoldDB" id="B8FDN4"/>
<sequence length="218" mass="22285">MKKVKSIGLIETLGMVGVVEAADAALKAANVTLLGYEFNGAGYMVIKLTGDVAAVKAAVSSGAATAQKLGNLVAAHVIPRPDDQVIDTEICGKDNVPPFNGSDSEPEDGKPSGSSSEKESKESTETAVKASEPKPATATADKEEAPLEKAAPEAKDAKDTKEAPAKQASKPEAKTKSSKPTASEAKNASSPKTPEKQADSGKTAPAKTDGGNKPKSRK</sequence>
<dbReference type="SMR" id="B8FDN4"/>
<evidence type="ECO:0000256" key="3">
    <source>
        <dbReference type="PROSITE-ProRule" id="PRU01278"/>
    </source>
</evidence>
<accession>B8FDN4</accession>
<dbReference type="GO" id="GO:0031469">
    <property type="term" value="C:bacterial microcompartment"/>
    <property type="evidence" value="ECO:0007669"/>
    <property type="project" value="UniProtKB-SubCell"/>
</dbReference>
<dbReference type="PANTHER" id="PTHR33941">
    <property type="entry name" value="PROPANEDIOL UTILIZATION PROTEIN PDUA"/>
    <property type="match status" value="1"/>
</dbReference>
<name>B8FDN4_DESAL</name>
<keyword evidence="2" id="KW-1283">Bacterial microcompartment</keyword>
<evidence type="ECO:0000256" key="1">
    <source>
        <dbReference type="ARBA" id="ARBA00024322"/>
    </source>
</evidence>
<protein>
    <submittedName>
        <fullName evidence="6">Microcompartments protein</fullName>
    </submittedName>
</protein>
<dbReference type="PROSITE" id="PS51930">
    <property type="entry name" value="BMC_2"/>
    <property type="match status" value="1"/>
</dbReference>
<comment type="similarity">
    <text evidence="3">Belongs to the bacterial microcompartments protein family.</text>
</comment>
<evidence type="ECO:0000313" key="6">
    <source>
        <dbReference type="EMBL" id="ACL06665.1"/>
    </source>
</evidence>
<gene>
    <name evidence="6" type="ordered locus">Dalk_4994</name>
</gene>
<feature type="compositionally biased region" description="Polar residues" evidence="4">
    <location>
        <begin position="178"/>
        <end position="192"/>
    </location>
</feature>
<evidence type="ECO:0000256" key="4">
    <source>
        <dbReference type="SAM" id="MobiDB-lite"/>
    </source>
</evidence>
<feature type="compositionally biased region" description="Basic and acidic residues" evidence="4">
    <location>
        <begin position="140"/>
        <end position="175"/>
    </location>
</feature>
<feature type="region of interest" description="Disordered" evidence="4">
    <location>
        <begin position="88"/>
        <end position="218"/>
    </location>
</feature>
<evidence type="ECO:0000259" key="5">
    <source>
        <dbReference type="PROSITE" id="PS51930"/>
    </source>
</evidence>
<dbReference type="Gene3D" id="3.30.70.1710">
    <property type="match status" value="1"/>
</dbReference>
<dbReference type="InterPro" id="IPR044872">
    <property type="entry name" value="CcmK/CsoS1_BMC"/>
</dbReference>
<evidence type="ECO:0000313" key="7">
    <source>
        <dbReference type="Proteomes" id="UP000000739"/>
    </source>
</evidence>
<reference evidence="6 7" key="1">
    <citation type="journal article" date="2012" name="Environ. Microbiol.">
        <title>The genome sequence of Desulfatibacillum alkenivorans AK-01: a blueprint for anaerobic alkane oxidation.</title>
        <authorList>
            <person name="Callaghan A.V."/>
            <person name="Morris B.E."/>
            <person name="Pereira I.A."/>
            <person name="McInerney M.J."/>
            <person name="Austin R.N."/>
            <person name="Groves J.T."/>
            <person name="Kukor J.J."/>
            <person name="Suflita J.M."/>
            <person name="Young L.Y."/>
            <person name="Zylstra G.J."/>
            <person name="Wawrik B."/>
        </authorList>
    </citation>
    <scope>NUCLEOTIDE SEQUENCE [LARGE SCALE GENOMIC DNA]</scope>
    <source>
        <strain evidence="6 7">AK-01</strain>
    </source>
</reference>
<keyword evidence="7" id="KW-1185">Reference proteome</keyword>
<comment type="subcellular location">
    <subcellularLocation>
        <location evidence="1">Bacterial microcompartment</location>
    </subcellularLocation>
</comment>
<evidence type="ECO:0000256" key="2">
    <source>
        <dbReference type="ARBA" id="ARBA00024446"/>
    </source>
</evidence>
<dbReference type="SMART" id="SM00877">
    <property type="entry name" value="BMC"/>
    <property type="match status" value="1"/>
</dbReference>